<dbReference type="Pfam" id="PF06718">
    <property type="entry name" value="DUF1203"/>
    <property type="match status" value="1"/>
</dbReference>
<accession>A0A4R6FQ83</accession>
<name>A0A4R6FQ83_9SPHN</name>
<sequence>MSFRIQGVASAGFSHLYDLSDADLRTHGVVRYVADAKPGFPDRIEMRDAEPGESLLLVNFEHLSVDSPYRSSHAIFVREGAVRQYDEVNTVPQVMACRLLSVRAFDANGMMQDAMLVDGIDAAKAFNELLAAETTEFLHVHNAIRGCYSGLVVRA</sequence>
<proteinExistence type="predicted"/>
<dbReference type="InterPro" id="IPR009593">
    <property type="entry name" value="DUF1203"/>
</dbReference>
<evidence type="ECO:0000313" key="2">
    <source>
        <dbReference type="Proteomes" id="UP000295493"/>
    </source>
</evidence>
<dbReference type="EMBL" id="SNWD01000004">
    <property type="protein sequence ID" value="TDN83793.1"/>
    <property type="molecule type" value="Genomic_DNA"/>
</dbReference>
<reference evidence="1 2" key="1">
    <citation type="submission" date="2019-03" db="EMBL/GenBank/DDBJ databases">
        <title>Genomic Encyclopedia of Type Strains, Phase IV (KMG-IV): sequencing the most valuable type-strain genomes for metagenomic binning, comparative biology and taxonomic classification.</title>
        <authorList>
            <person name="Goeker M."/>
        </authorList>
    </citation>
    <scope>NUCLEOTIDE SEQUENCE [LARGE SCALE GENOMIC DNA]</scope>
    <source>
        <strain evidence="1 2">DSM 25059</strain>
    </source>
</reference>
<dbReference type="PIRSF" id="PIRSF034110">
    <property type="entry name" value="DUF1203"/>
    <property type="match status" value="1"/>
</dbReference>
<organism evidence="1 2">
    <name type="scientific">Stakelama pacifica</name>
    <dbReference type="NCBI Taxonomy" id="517720"/>
    <lineage>
        <taxon>Bacteria</taxon>
        <taxon>Pseudomonadati</taxon>
        <taxon>Pseudomonadota</taxon>
        <taxon>Alphaproteobacteria</taxon>
        <taxon>Sphingomonadales</taxon>
        <taxon>Sphingomonadaceae</taxon>
        <taxon>Stakelama</taxon>
    </lineage>
</organism>
<comment type="caution">
    <text evidence="1">The sequence shown here is derived from an EMBL/GenBank/DDBJ whole genome shotgun (WGS) entry which is preliminary data.</text>
</comment>
<gene>
    <name evidence="1" type="ORF">EV664_104279</name>
</gene>
<dbReference type="Proteomes" id="UP000295493">
    <property type="component" value="Unassembled WGS sequence"/>
</dbReference>
<dbReference type="RefSeq" id="WP_133495325.1">
    <property type="nucleotide sequence ID" value="NZ_BMLU01000004.1"/>
</dbReference>
<protein>
    <submittedName>
        <fullName evidence="1">Uncharacterized protein DUF1203</fullName>
    </submittedName>
</protein>
<dbReference type="AlphaFoldDB" id="A0A4R6FQ83"/>
<evidence type="ECO:0000313" key="1">
    <source>
        <dbReference type="EMBL" id="TDN83793.1"/>
    </source>
</evidence>
<keyword evidence="2" id="KW-1185">Reference proteome</keyword>
<dbReference type="OrthoDB" id="5953307at2"/>